<dbReference type="RefSeq" id="WP_011611783.1">
    <property type="nucleotide sequence ID" value="NC_008312.1"/>
</dbReference>
<dbReference type="eggNOG" id="COG1266">
    <property type="taxonomic scope" value="Bacteria"/>
</dbReference>
<dbReference type="AlphaFoldDB" id="Q113B1"/>
<dbReference type="EMBL" id="CP000393">
    <property type="protein sequence ID" value="ABG51413.1"/>
    <property type="molecule type" value="Genomic_DNA"/>
</dbReference>
<dbReference type="eggNOG" id="COG4717">
    <property type="taxonomic scope" value="Bacteria"/>
</dbReference>
<sequence length="511" mass="56885">MKIKKLILSILTIVAIAYISFSLISSVTQPQIQSRLELYQTNLLLQAGEWKPQDLDSKNFYLASKTLIGNDSKQIGLIQYKNARDSAQKQLEKQEKDLQILSLEEGITAQSKKLNDDINQLKKLINEFDLNIGILQIEKNQINTAQQSWQNLTESETANKPLGKTAKVLAEIWSTPAKILPNAEYLIEQNLDGWFRYSAFKKLYKLQEREEDLAQLQKQEQEIAEQAVLKLAIIAGVPGIGLTFGVGLLIFLGVQWLILGKESLLLKNADLPWEVNWNGETILQVFVVGFFLVGQIIVPFGLEVFKSFTNLQPAMMGVRVQAGYILSAYILFSLGGLLVLYLSLKSFFPLPKGWFKFDLRGGWFFWGLGGYFLALPMVILISLINQQLWQGQGGSNPILPIALNGQDGLALGLFFVTASIAAPVFEEVMFRGFLLPSLTKYMPIWGAIIVSGFLFAIAHLNISEVLPLAVLGIILGAVYTRSRNLLSSILLHSLWNSGTLLSLFILGSGNS</sequence>
<evidence type="ECO:0000256" key="1">
    <source>
        <dbReference type="SAM" id="Coils"/>
    </source>
</evidence>
<dbReference type="InterPro" id="IPR003675">
    <property type="entry name" value="Rce1/LyrA-like_dom"/>
</dbReference>
<keyword evidence="2" id="KW-0812">Transmembrane</keyword>
<dbReference type="GO" id="GO:0004175">
    <property type="term" value="F:endopeptidase activity"/>
    <property type="evidence" value="ECO:0007669"/>
    <property type="project" value="UniProtKB-ARBA"/>
</dbReference>
<keyword evidence="2" id="KW-0472">Membrane</keyword>
<dbReference type="PANTHER" id="PTHR43592:SF15">
    <property type="entry name" value="CAAX AMINO TERMINAL PROTEASE FAMILY PROTEIN"/>
    <property type="match status" value="1"/>
</dbReference>
<feature type="transmembrane region" description="Helical" evidence="2">
    <location>
        <begin position="489"/>
        <end position="509"/>
    </location>
</feature>
<feature type="transmembrane region" description="Helical" evidence="2">
    <location>
        <begin position="281"/>
        <end position="302"/>
    </location>
</feature>
<evidence type="ECO:0000256" key="2">
    <source>
        <dbReference type="SAM" id="Phobius"/>
    </source>
</evidence>
<evidence type="ECO:0000259" key="3">
    <source>
        <dbReference type="Pfam" id="PF02517"/>
    </source>
</evidence>
<dbReference type="STRING" id="203124.Tery_2182"/>
<feature type="coiled-coil region" evidence="1">
    <location>
        <begin position="77"/>
        <end position="131"/>
    </location>
</feature>
<evidence type="ECO:0000313" key="4">
    <source>
        <dbReference type="EMBL" id="ABG51413.1"/>
    </source>
</evidence>
<feature type="transmembrane region" description="Helical" evidence="2">
    <location>
        <begin position="465"/>
        <end position="482"/>
    </location>
</feature>
<dbReference type="PANTHER" id="PTHR43592">
    <property type="entry name" value="CAAX AMINO TERMINAL PROTEASE"/>
    <property type="match status" value="1"/>
</dbReference>
<accession>Q113B1</accession>
<dbReference type="HOGENOM" id="CLU_043242_0_0_3"/>
<feature type="transmembrane region" description="Helical" evidence="2">
    <location>
        <begin position="231"/>
        <end position="260"/>
    </location>
</feature>
<reference evidence="4" key="1">
    <citation type="submission" date="2006-06" db="EMBL/GenBank/DDBJ databases">
        <title>Complete sequence of Trichodesmium erythraeum IMS101.</title>
        <authorList>
            <consortium name="US DOE Joint Genome Institute"/>
            <person name="Copeland A."/>
            <person name="Lucas S."/>
            <person name="Lapidus A."/>
            <person name="Barry K."/>
            <person name="Detter J.C."/>
            <person name="Glavina del Rio T."/>
            <person name="Hammon N."/>
            <person name="Israni S."/>
            <person name="Dalin E."/>
            <person name="Tice H."/>
            <person name="Pitluck S."/>
            <person name="Kiss H."/>
            <person name="Munk A.C."/>
            <person name="Brettin T."/>
            <person name="Bruce D."/>
            <person name="Han C."/>
            <person name="Tapia R."/>
            <person name="Gilna P."/>
            <person name="Schmutz J."/>
            <person name="Larimer F."/>
            <person name="Land M."/>
            <person name="Hauser L."/>
            <person name="Kyrpides N."/>
            <person name="Kim E."/>
            <person name="Richardson P."/>
        </authorList>
    </citation>
    <scope>NUCLEOTIDE SEQUENCE [LARGE SCALE GENOMIC DNA]</scope>
    <source>
        <strain evidence="4">IMS101</strain>
    </source>
</reference>
<name>Q113B1_TRIEI</name>
<feature type="domain" description="CAAX prenyl protease 2/Lysostaphin resistance protein A-like" evidence="3">
    <location>
        <begin position="413"/>
        <end position="497"/>
    </location>
</feature>
<feature type="transmembrane region" description="Helical" evidence="2">
    <location>
        <begin position="409"/>
        <end position="429"/>
    </location>
</feature>
<feature type="transmembrane region" description="Helical" evidence="2">
    <location>
        <begin position="363"/>
        <end position="389"/>
    </location>
</feature>
<protein>
    <submittedName>
        <fullName evidence="4">Abortive infection protein</fullName>
    </submittedName>
</protein>
<keyword evidence="2" id="KW-1133">Transmembrane helix</keyword>
<organism evidence="4">
    <name type="scientific">Trichodesmium erythraeum (strain IMS101)</name>
    <dbReference type="NCBI Taxonomy" id="203124"/>
    <lineage>
        <taxon>Bacteria</taxon>
        <taxon>Bacillati</taxon>
        <taxon>Cyanobacteriota</taxon>
        <taxon>Cyanophyceae</taxon>
        <taxon>Oscillatoriophycideae</taxon>
        <taxon>Oscillatoriales</taxon>
        <taxon>Microcoleaceae</taxon>
        <taxon>Trichodesmium</taxon>
    </lineage>
</organism>
<dbReference type="Pfam" id="PF02517">
    <property type="entry name" value="Rce1-like"/>
    <property type="match status" value="1"/>
</dbReference>
<feature type="transmembrane region" description="Helical" evidence="2">
    <location>
        <begin position="322"/>
        <end position="342"/>
    </location>
</feature>
<dbReference type="OrthoDB" id="9782250at2"/>
<keyword evidence="1" id="KW-0175">Coiled coil</keyword>
<proteinExistence type="predicted"/>
<dbReference type="GO" id="GO:0080120">
    <property type="term" value="P:CAAX-box protein maturation"/>
    <property type="evidence" value="ECO:0007669"/>
    <property type="project" value="UniProtKB-ARBA"/>
</dbReference>
<dbReference type="KEGG" id="ter:Tery_2182"/>
<gene>
    <name evidence="4" type="ordered locus">Tery_2182</name>
</gene>